<evidence type="ECO:0000256" key="4">
    <source>
        <dbReference type="SAM" id="MobiDB-lite"/>
    </source>
</evidence>
<protein>
    <submittedName>
        <fullName evidence="6">Response regulator</fullName>
    </submittedName>
</protein>
<dbReference type="Pfam" id="PF00072">
    <property type="entry name" value="Response_reg"/>
    <property type="match status" value="1"/>
</dbReference>
<sequence length="359" mass="39536">MTLPILICDDSKFAQKQMARALPEQWDIQISYAKDGVEGLDIIRQGQGEVVFLDLNMPNLDGYGVLEAVQSEDLPALIIVVSGDIQPQAYTRVTQLGALDFIKKPSSKGTIRDILLRYGIATEDELREVTPPPETKPQSDPVPAEKSIISESPRDDDQIIDYRDQYQEIANVAMGRAGDLLARMLGAFVVLPIPNVNILAISELHMALNAVAEDDSISAVCQGYIGSGINGEALLLFHDSSFEDLAQLMRYDGALDDGGQLEVLMDVANILIGACLKGIADQLDMNFSQGHPVVLGQHTNISDLIEASTRRWQRKTLAIEINYQIENHNIKCDLLLLFTEDSLPIMNNKLIYMLEGSKA</sequence>
<keyword evidence="2 3" id="KW-0597">Phosphoprotein</keyword>
<evidence type="ECO:0000256" key="1">
    <source>
        <dbReference type="ARBA" id="ARBA00022500"/>
    </source>
</evidence>
<dbReference type="InterPro" id="IPR050595">
    <property type="entry name" value="Bact_response_regulator"/>
</dbReference>
<dbReference type="Gene3D" id="3.40.50.2300">
    <property type="match status" value="1"/>
</dbReference>
<accession>A0ABW9G2U2</accession>
<evidence type="ECO:0000313" key="6">
    <source>
        <dbReference type="EMBL" id="MFM2483699.1"/>
    </source>
</evidence>
<feature type="region of interest" description="Disordered" evidence="4">
    <location>
        <begin position="127"/>
        <end position="150"/>
    </location>
</feature>
<dbReference type="RefSeq" id="WP_408621861.1">
    <property type="nucleotide sequence ID" value="NZ_JBEQCT010000001.1"/>
</dbReference>
<dbReference type="CDD" id="cd17593">
    <property type="entry name" value="REC_CheC-like"/>
    <property type="match status" value="1"/>
</dbReference>
<dbReference type="PANTHER" id="PTHR44591">
    <property type="entry name" value="STRESS RESPONSE REGULATOR PROTEIN 1"/>
    <property type="match status" value="1"/>
</dbReference>
<evidence type="ECO:0000256" key="3">
    <source>
        <dbReference type="PROSITE-ProRule" id="PRU00169"/>
    </source>
</evidence>
<dbReference type="SUPFAM" id="SSF52172">
    <property type="entry name" value="CheY-like"/>
    <property type="match status" value="1"/>
</dbReference>
<dbReference type="Proteomes" id="UP001629953">
    <property type="component" value="Unassembled WGS sequence"/>
</dbReference>
<evidence type="ECO:0000256" key="2">
    <source>
        <dbReference type="ARBA" id="ARBA00022553"/>
    </source>
</evidence>
<comment type="caution">
    <text evidence="6">The sequence shown here is derived from an EMBL/GenBank/DDBJ whole genome shotgun (WGS) entry which is preliminary data.</text>
</comment>
<dbReference type="SUPFAM" id="SSF103039">
    <property type="entry name" value="CheC-like"/>
    <property type="match status" value="1"/>
</dbReference>
<organism evidence="6 7">
    <name type="scientific">Celerinatantimonas yamalensis</name>
    <dbReference type="NCBI Taxonomy" id="559956"/>
    <lineage>
        <taxon>Bacteria</taxon>
        <taxon>Pseudomonadati</taxon>
        <taxon>Pseudomonadota</taxon>
        <taxon>Gammaproteobacteria</taxon>
        <taxon>Celerinatantimonadaceae</taxon>
        <taxon>Celerinatantimonas</taxon>
    </lineage>
</organism>
<evidence type="ECO:0000259" key="5">
    <source>
        <dbReference type="PROSITE" id="PS50110"/>
    </source>
</evidence>
<dbReference type="PROSITE" id="PS50110">
    <property type="entry name" value="RESPONSE_REGULATORY"/>
    <property type="match status" value="1"/>
</dbReference>
<dbReference type="SMART" id="SM00448">
    <property type="entry name" value="REC"/>
    <property type="match status" value="1"/>
</dbReference>
<evidence type="ECO:0000313" key="7">
    <source>
        <dbReference type="Proteomes" id="UP001629953"/>
    </source>
</evidence>
<keyword evidence="1" id="KW-0145">Chemotaxis</keyword>
<dbReference type="EMBL" id="JBEQCT010000001">
    <property type="protein sequence ID" value="MFM2483699.1"/>
    <property type="molecule type" value="Genomic_DNA"/>
</dbReference>
<keyword evidence="7" id="KW-1185">Reference proteome</keyword>
<reference evidence="6 7" key="1">
    <citation type="journal article" date="2013" name="Int. J. Syst. Evol. Microbiol.">
        <title>Celerinatantimonas yamalensis sp. nov., a cold-adapted diazotrophic bacterium from a cold permafrost brine.</title>
        <authorList>
            <person name="Shcherbakova V."/>
            <person name="Chuvilskaya N."/>
            <person name="Rivkina E."/>
            <person name="Demidov N."/>
            <person name="Uchaeva V."/>
            <person name="Suetin S."/>
            <person name="Suzina N."/>
            <person name="Gilichinsky D."/>
        </authorList>
    </citation>
    <scope>NUCLEOTIDE SEQUENCE [LARGE SCALE GENOMIC DNA]</scope>
    <source>
        <strain evidence="6 7">C7</strain>
    </source>
</reference>
<dbReference type="CDD" id="cd17910">
    <property type="entry name" value="CheC_ClassII"/>
    <property type="match status" value="1"/>
</dbReference>
<feature type="domain" description="Response regulatory" evidence="5">
    <location>
        <begin position="4"/>
        <end position="119"/>
    </location>
</feature>
<dbReference type="InterPro" id="IPR011006">
    <property type="entry name" value="CheY-like_superfamily"/>
</dbReference>
<proteinExistence type="predicted"/>
<name>A0ABW9G2U2_9GAMM</name>
<feature type="modified residue" description="4-aspartylphosphate" evidence="3">
    <location>
        <position position="54"/>
    </location>
</feature>
<dbReference type="Gene3D" id="3.40.1550.10">
    <property type="entry name" value="CheC-like"/>
    <property type="match status" value="1"/>
</dbReference>
<dbReference type="PANTHER" id="PTHR44591:SF24">
    <property type="entry name" value="PROTEIN-GLUTAMATE METHYLESTERASE_PROTEIN-GLUTAMINE GLUTAMINASE 1"/>
    <property type="match status" value="1"/>
</dbReference>
<dbReference type="InterPro" id="IPR001789">
    <property type="entry name" value="Sig_transdc_resp-reg_receiver"/>
</dbReference>
<gene>
    <name evidence="6" type="ORF">ABUE30_01200</name>
</gene>
<dbReference type="InterPro" id="IPR028976">
    <property type="entry name" value="CheC-like_sf"/>
</dbReference>